<dbReference type="RefSeq" id="WP_169500732.1">
    <property type="nucleotide sequence ID" value="NZ_JABBFZ010000022.1"/>
</dbReference>
<reference evidence="1 2" key="1">
    <citation type="submission" date="2020-04" db="EMBL/GenBank/DDBJ databases">
        <title>Paraburkholderia sp. G-4-1-8 isolated from soil.</title>
        <authorList>
            <person name="Dahal R.H."/>
        </authorList>
    </citation>
    <scope>NUCLEOTIDE SEQUENCE [LARGE SCALE GENOMIC DNA]</scope>
    <source>
        <strain evidence="1 2">G-4-1-8</strain>
    </source>
</reference>
<keyword evidence="2" id="KW-1185">Reference proteome</keyword>
<dbReference type="Proteomes" id="UP000583127">
    <property type="component" value="Unassembled WGS sequence"/>
</dbReference>
<comment type="caution">
    <text evidence="1">The sequence shown here is derived from an EMBL/GenBank/DDBJ whole genome shotgun (WGS) entry which is preliminary data.</text>
</comment>
<protein>
    <submittedName>
        <fullName evidence="1">Uncharacterized protein</fullName>
    </submittedName>
</protein>
<dbReference type="EMBL" id="JABBFZ010000022">
    <property type="protein sequence ID" value="NML34550.1"/>
    <property type="molecule type" value="Genomic_DNA"/>
</dbReference>
<proteinExistence type="predicted"/>
<name>A0A7Y0FFZ6_9BURK</name>
<dbReference type="AlphaFoldDB" id="A0A7Y0FFZ6"/>
<evidence type="ECO:0000313" key="2">
    <source>
        <dbReference type="Proteomes" id="UP000583127"/>
    </source>
</evidence>
<sequence>MKHVSTATMVERLTGMLGTGDLSNWEEGFVRTLDGIRLAGKLTSITEKQVESLEQLHNRYFA</sequence>
<organism evidence="1 2">
    <name type="scientific">Paraburkholderia antibiotica</name>
    <dbReference type="NCBI Taxonomy" id="2728839"/>
    <lineage>
        <taxon>Bacteria</taxon>
        <taxon>Pseudomonadati</taxon>
        <taxon>Pseudomonadota</taxon>
        <taxon>Betaproteobacteria</taxon>
        <taxon>Burkholderiales</taxon>
        <taxon>Burkholderiaceae</taxon>
        <taxon>Paraburkholderia</taxon>
    </lineage>
</organism>
<gene>
    <name evidence="1" type="ORF">HHL14_27425</name>
</gene>
<evidence type="ECO:0000313" key="1">
    <source>
        <dbReference type="EMBL" id="NML34550.1"/>
    </source>
</evidence>
<accession>A0A7Y0FFZ6</accession>